<dbReference type="PIRSF" id="PIRSF039085">
    <property type="entry name" value="ABC_ATPase_HisP"/>
    <property type="match status" value="1"/>
</dbReference>
<sequence length="269" mass="29361">MTSSTEPAVSIRGLSKSYGKTEVLHGIDLEIARGATTCLIGPSGSGKSTLLRCIAFLEEATGGTIHVNGRPLGFEERPDGKRVRLGPQRIREVRSGIGMVFQQFNLWPHMTALGNVTEALVTVRRLSRKNAEERGMAQLRHVGLEARAHHYPSELSGGQQQRVAIARALALEPKILLFDEPTASLDPELTGEVLNVMRKLGEEGMTMVVVTHEIGFAATVGQRIAFLDHGRILLNGTPGEVFSDPRHPRLTQFLETYLDRGAAMLLKPA</sequence>
<evidence type="ECO:0000259" key="9">
    <source>
        <dbReference type="PROSITE" id="PS50893"/>
    </source>
</evidence>
<dbReference type="GO" id="GO:0005524">
    <property type="term" value="F:ATP binding"/>
    <property type="evidence" value="ECO:0007669"/>
    <property type="project" value="UniProtKB-KW"/>
</dbReference>
<dbReference type="Pfam" id="PF00005">
    <property type="entry name" value="ABC_tran"/>
    <property type="match status" value="1"/>
</dbReference>
<dbReference type="AlphaFoldDB" id="A0A917E5B3"/>
<dbReference type="InterPro" id="IPR027417">
    <property type="entry name" value="P-loop_NTPase"/>
</dbReference>
<dbReference type="CDD" id="cd03262">
    <property type="entry name" value="ABC_HisP_GlnQ"/>
    <property type="match status" value="1"/>
</dbReference>
<dbReference type="PROSITE" id="PS00211">
    <property type="entry name" value="ABC_TRANSPORTER_1"/>
    <property type="match status" value="1"/>
</dbReference>
<dbReference type="Proteomes" id="UP000644699">
    <property type="component" value="Unassembled WGS sequence"/>
</dbReference>
<evidence type="ECO:0000256" key="5">
    <source>
        <dbReference type="ARBA" id="ARBA00022741"/>
    </source>
</evidence>
<dbReference type="PANTHER" id="PTHR43166">
    <property type="entry name" value="AMINO ACID IMPORT ATP-BINDING PROTEIN"/>
    <property type="match status" value="1"/>
</dbReference>
<evidence type="ECO:0000256" key="6">
    <source>
        <dbReference type="ARBA" id="ARBA00022840"/>
    </source>
</evidence>
<dbReference type="InterPro" id="IPR003439">
    <property type="entry name" value="ABC_transporter-like_ATP-bd"/>
</dbReference>
<keyword evidence="8" id="KW-0472">Membrane</keyword>
<accession>A0A917E5B3</accession>
<dbReference type="InterPro" id="IPR050086">
    <property type="entry name" value="MetN_ABC_transporter-like"/>
</dbReference>
<evidence type="ECO:0000256" key="8">
    <source>
        <dbReference type="ARBA" id="ARBA00023136"/>
    </source>
</evidence>
<evidence type="ECO:0000313" key="10">
    <source>
        <dbReference type="EMBL" id="GGE05669.1"/>
    </source>
</evidence>
<keyword evidence="6 10" id="KW-0067">ATP-binding</keyword>
<comment type="caution">
    <text evidence="10">The sequence shown here is derived from an EMBL/GenBank/DDBJ whole genome shotgun (WGS) entry which is preliminary data.</text>
</comment>
<reference evidence="10" key="1">
    <citation type="journal article" date="2014" name="Int. J. Syst. Evol. Microbiol.">
        <title>Complete genome sequence of Corynebacterium casei LMG S-19264T (=DSM 44701T), isolated from a smear-ripened cheese.</title>
        <authorList>
            <consortium name="US DOE Joint Genome Institute (JGI-PGF)"/>
            <person name="Walter F."/>
            <person name="Albersmeier A."/>
            <person name="Kalinowski J."/>
            <person name="Ruckert C."/>
        </authorList>
    </citation>
    <scope>NUCLEOTIDE SEQUENCE</scope>
    <source>
        <strain evidence="10">CGMCC 1.15367</strain>
    </source>
</reference>
<keyword evidence="11" id="KW-1185">Reference proteome</keyword>
<dbReference type="SMART" id="SM00382">
    <property type="entry name" value="AAA"/>
    <property type="match status" value="1"/>
</dbReference>
<protein>
    <submittedName>
        <fullName evidence="10">ATP-binding protein</fullName>
    </submittedName>
</protein>
<keyword evidence="7" id="KW-0029">Amino-acid transport</keyword>
<keyword evidence="4" id="KW-1003">Cell membrane</keyword>
<organism evidence="10 11">
    <name type="scientific">Aureimonas endophytica</name>
    <dbReference type="NCBI Taxonomy" id="2027858"/>
    <lineage>
        <taxon>Bacteria</taxon>
        <taxon>Pseudomonadati</taxon>
        <taxon>Pseudomonadota</taxon>
        <taxon>Alphaproteobacteria</taxon>
        <taxon>Hyphomicrobiales</taxon>
        <taxon>Aurantimonadaceae</taxon>
        <taxon>Aureimonas</taxon>
    </lineage>
</organism>
<evidence type="ECO:0000256" key="3">
    <source>
        <dbReference type="ARBA" id="ARBA00022448"/>
    </source>
</evidence>
<evidence type="ECO:0000313" key="11">
    <source>
        <dbReference type="Proteomes" id="UP000644699"/>
    </source>
</evidence>
<reference evidence="10" key="2">
    <citation type="submission" date="2020-09" db="EMBL/GenBank/DDBJ databases">
        <authorList>
            <person name="Sun Q."/>
            <person name="Zhou Y."/>
        </authorList>
    </citation>
    <scope>NUCLEOTIDE SEQUENCE</scope>
    <source>
        <strain evidence="10">CGMCC 1.15367</strain>
    </source>
</reference>
<dbReference type="Gene3D" id="3.40.50.300">
    <property type="entry name" value="P-loop containing nucleotide triphosphate hydrolases"/>
    <property type="match status" value="1"/>
</dbReference>
<evidence type="ECO:0000256" key="1">
    <source>
        <dbReference type="ARBA" id="ARBA00004202"/>
    </source>
</evidence>
<dbReference type="PROSITE" id="PS50893">
    <property type="entry name" value="ABC_TRANSPORTER_2"/>
    <property type="match status" value="1"/>
</dbReference>
<comment type="similarity">
    <text evidence="2">Belongs to the ABC transporter superfamily.</text>
</comment>
<dbReference type="SUPFAM" id="SSF52540">
    <property type="entry name" value="P-loop containing nucleoside triphosphate hydrolases"/>
    <property type="match status" value="1"/>
</dbReference>
<name>A0A917E5B3_9HYPH</name>
<dbReference type="GO" id="GO:0016887">
    <property type="term" value="F:ATP hydrolysis activity"/>
    <property type="evidence" value="ECO:0007669"/>
    <property type="project" value="InterPro"/>
</dbReference>
<dbReference type="GO" id="GO:0005886">
    <property type="term" value="C:plasma membrane"/>
    <property type="evidence" value="ECO:0007669"/>
    <property type="project" value="UniProtKB-SubCell"/>
</dbReference>
<dbReference type="RefSeq" id="WP_188909027.1">
    <property type="nucleotide sequence ID" value="NZ_BMIQ01000003.1"/>
</dbReference>
<evidence type="ECO:0000256" key="4">
    <source>
        <dbReference type="ARBA" id="ARBA00022475"/>
    </source>
</evidence>
<evidence type="ECO:0000256" key="2">
    <source>
        <dbReference type="ARBA" id="ARBA00005417"/>
    </source>
</evidence>
<dbReference type="GO" id="GO:0015424">
    <property type="term" value="F:ABC-type amino acid transporter activity"/>
    <property type="evidence" value="ECO:0007669"/>
    <property type="project" value="InterPro"/>
</dbReference>
<dbReference type="InterPro" id="IPR017871">
    <property type="entry name" value="ABC_transporter-like_CS"/>
</dbReference>
<dbReference type="PANTHER" id="PTHR43166:SF9">
    <property type="entry name" value="GLUTAMATE_ASPARTATE IMPORT ATP-BINDING PROTEIN GLTL"/>
    <property type="match status" value="1"/>
</dbReference>
<feature type="domain" description="ABC transporter" evidence="9">
    <location>
        <begin position="9"/>
        <end position="254"/>
    </location>
</feature>
<proteinExistence type="inferred from homology"/>
<dbReference type="InterPro" id="IPR030679">
    <property type="entry name" value="ABC_ATPase_HisP-typ"/>
</dbReference>
<dbReference type="InterPro" id="IPR003593">
    <property type="entry name" value="AAA+_ATPase"/>
</dbReference>
<gene>
    <name evidence="10" type="ORF">GCM10011390_25860</name>
</gene>
<evidence type="ECO:0000256" key="7">
    <source>
        <dbReference type="ARBA" id="ARBA00022970"/>
    </source>
</evidence>
<keyword evidence="3" id="KW-0813">Transport</keyword>
<comment type="subcellular location">
    <subcellularLocation>
        <location evidence="1">Cell membrane</location>
        <topology evidence="1">Peripheral membrane protein</topology>
    </subcellularLocation>
</comment>
<dbReference type="EMBL" id="BMIQ01000003">
    <property type="protein sequence ID" value="GGE05669.1"/>
    <property type="molecule type" value="Genomic_DNA"/>
</dbReference>
<keyword evidence="5" id="KW-0547">Nucleotide-binding</keyword>